<gene>
    <name evidence="1" type="ORF">DCAF_LOCUS12583</name>
</gene>
<feature type="non-terminal residue" evidence="1">
    <location>
        <position position="1"/>
    </location>
</feature>
<proteinExistence type="predicted"/>
<keyword evidence="2" id="KW-1185">Reference proteome</keyword>
<feature type="non-terminal residue" evidence="1">
    <location>
        <position position="55"/>
    </location>
</feature>
<comment type="caution">
    <text evidence="1">The sequence shown here is derived from an EMBL/GenBank/DDBJ whole genome shotgun (WGS) entry which is preliminary data.</text>
</comment>
<protein>
    <submittedName>
        <fullName evidence="1">Uncharacterized protein</fullName>
    </submittedName>
</protein>
<evidence type="ECO:0000313" key="1">
    <source>
        <dbReference type="EMBL" id="CAK7337548.1"/>
    </source>
</evidence>
<accession>A0AAV1RND5</accession>
<evidence type="ECO:0000313" key="2">
    <source>
        <dbReference type="Proteomes" id="UP001314170"/>
    </source>
</evidence>
<dbReference type="EMBL" id="CAWUPB010001087">
    <property type="protein sequence ID" value="CAK7337548.1"/>
    <property type="molecule type" value="Genomic_DNA"/>
</dbReference>
<reference evidence="1 2" key="1">
    <citation type="submission" date="2024-01" db="EMBL/GenBank/DDBJ databases">
        <authorList>
            <person name="Waweru B."/>
        </authorList>
    </citation>
    <scope>NUCLEOTIDE SEQUENCE [LARGE SCALE GENOMIC DNA]</scope>
</reference>
<dbReference type="AlphaFoldDB" id="A0AAV1RND5"/>
<organism evidence="1 2">
    <name type="scientific">Dovyalis caffra</name>
    <dbReference type="NCBI Taxonomy" id="77055"/>
    <lineage>
        <taxon>Eukaryota</taxon>
        <taxon>Viridiplantae</taxon>
        <taxon>Streptophyta</taxon>
        <taxon>Embryophyta</taxon>
        <taxon>Tracheophyta</taxon>
        <taxon>Spermatophyta</taxon>
        <taxon>Magnoliopsida</taxon>
        <taxon>eudicotyledons</taxon>
        <taxon>Gunneridae</taxon>
        <taxon>Pentapetalae</taxon>
        <taxon>rosids</taxon>
        <taxon>fabids</taxon>
        <taxon>Malpighiales</taxon>
        <taxon>Salicaceae</taxon>
        <taxon>Flacourtieae</taxon>
        <taxon>Dovyalis</taxon>
    </lineage>
</organism>
<name>A0AAV1RND5_9ROSI</name>
<sequence>ETEEKINDGIVELLDSSANQTLIMNYKEEREKIRLAKHDDFCYCCSPTKIKVKLS</sequence>
<dbReference type="Proteomes" id="UP001314170">
    <property type="component" value="Unassembled WGS sequence"/>
</dbReference>